<dbReference type="PANTHER" id="PTHR34796">
    <property type="entry name" value="EXPRESSED PROTEIN"/>
    <property type="match status" value="1"/>
</dbReference>
<comment type="caution">
    <text evidence="2">The sequence shown here is derived from an EMBL/GenBank/DDBJ whole genome shotgun (WGS) entry which is preliminary data.</text>
</comment>
<dbReference type="EMBL" id="JARXVC010000003">
    <property type="protein sequence ID" value="MDH6280103.1"/>
    <property type="molecule type" value="Genomic_DNA"/>
</dbReference>
<dbReference type="SUPFAM" id="SSF140663">
    <property type="entry name" value="TTHA0068-like"/>
    <property type="match status" value="1"/>
</dbReference>
<keyword evidence="3" id="KW-1185">Reference proteome</keyword>
<dbReference type="InterPro" id="IPR005500">
    <property type="entry name" value="DUF309"/>
</dbReference>
<organism evidence="2 3">
    <name type="scientific">Prescottella agglutinans</name>
    <dbReference type="NCBI Taxonomy" id="1644129"/>
    <lineage>
        <taxon>Bacteria</taxon>
        <taxon>Bacillati</taxon>
        <taxon>Actinomycetota</taxon>
        <taxon>Actinomycetes</taxon>
        <taxon>Mycobacteriales</taxon>
        <taxon>Nocardiaceae</taxon>
        <taxon>Prescottella</taxon>
    </lineage>
</organism>
<accession>A0ABT6M746</accession>
<gene>
    <name evidence="2" type="ORF">M2280_001315</name>
</gene>
<evidence type="ECO:0000256" key="1">
    <source>
        <dbReference type="SAM" id="MobiDB-lite"/>
    </source>
</evidence>
<evidence type="ECO:0000313" key="3">
    <source>
        <dbReference type="Proteomes" id="UP001160334"/>
    </source>
</evidence>
<proteinExistence type="predicted"/>
<dbReference type="Pfam" id="PF03745">
    <property type="entry name" value="DUF309"/>
    <property type="match status" value="1"/>
</dbReference>
<dbReference type="InterPro" id="IPR023203">
    <property type="entry name" value="TTHA0068_sf"/>
</dbReference>
<reference evidence="2 3" key="1">
    <citation type="submission" date="2023-04" db="EMBL/GenBank/DDBJ databases">
        <title>Forest soil microbial communities from Buena Vista Peninsula, Colon Province, Panama.</title>
        <authorList>
            <person name="Bouskill N."/>
        </authorList>
    </citation>
    <scope>NUCLEOTIDE SEQUENCE [LARGE SCALE GENOMIC DNA]</scope>
    <source>
        <strain evidence="2 3">CFH S0262</strain>
    </source>
</reference>
<feature type="region of interest" description="Disordered" evidence="1">
    <location>
        <begin position="1"/>
        <end position="61"/>
    </location>
</feature>
<evidence type="ECO:0008006" key="4">
    <source>
        <dbReference type="Google" id="ProtNLM"/>
    </source>
</evidence>
<dbReference type="Gene3D" id="1.10.3450.10">
    <property type="entry name" value="TTHA0068-like"/>
    <property type="match status" value="1"/>
</dbReference>
<protein>
    <recommendedName>
        <fullName evidence="4">DUF309 domain-containing protein</fullName>
    </recommendedName>
</protein>
<evidence type="ECO:0000313" key="2">
    <source>
        <dbReference type="EMBL" id="MDH6280103.1"/>
    </source>
</evidence>
<dbReference type="Proteomes" id="UP001160334">
    <property type="component" value="Unassembled WGS sequence"/>
</dbReference>
<feature type="compositionally biased region" description="Basic and acidic residues" evidence="1">
    <location>
        <begin position="23"/>
        <end position="44"/>
    </location>
</feature>
<dbReference type="PANTHER" id="PTHR34796:SF1">
    <property type="entry name" value="EXPRESSED PROTEIN"/>
    <property type="match status" value="1"/>
</dbReference>
<name>A0ABT6M746_9NOCA</name>
<sequence>MRARQVRSPSPDTPVGDYISSMADRDRDTLGKPRNARPRDRLGRPLEWGEEGFPTMPDDLDLDPNEAITEAQRLLDHELPFHAHEVLESAWKKAPHEERGLWQGLAQLAVAVTHQMRGNPAGAVSLLRQGRHRIVPFEDDPPHALDITGLVAWADHLIVELDRHTPPDTVPVPRLRMP</sequence>